<dbReference type="InterPro" id="IPR000008">
    <property type="entry name" value="C2_dom"/>
</dbReference>
<accession>A0A8S1KVY1</accession>
<dbReference type="OrthoDB" id="299192at2759"/>
<dbReference type="AlphaFoldDB" id="A0A8S1KVY1"/>
<dbReference type="Proteomes" id="UP000692954">
    <property type="component" value="Unassembled WGS sequence"/>
</dbReference>
<dbReference type="Pfam" id="PF00168">
    <property type="entry name" value="C2"/>
    <property type="match status" value="1"/>
</dbReference>
<evidence type="ECO:0000259" key="2">
    <source>
        <dbReference type="Pfam" id="PF00168"/>
    </source>
</evidence>
<gene>
    <name evidence="3" type="ORF">PSON_ATCC_30995.1.T0130201</name>
</gene>
<name>A0A8S1KVY1_9CILI</name>
<evidence type="ECO:0000313" key="3">
    <source>
        <dbReference type="EMBL" id="CAD8059378.1"/>
    </source>
</evidence>
<evidence type="ECO:0000313" key="4">
    <source>
        <dbReference type="Proteomes" id="UP000692954"/>
    </source>
</evidence>
<evidence type="ECO:0000256" key="1">
    <source>
        <dbReference type="SAM" id="Coils"/>
    </source>
</evidence>
<sequence>MFRETSFSNYFEQNNYSTVQLLLHEARFISYQKRNALICIKILQGNQIFTSEIKSNENLNPKWNQTFQLSMSGIEIIVNDQNMTIGSLSLDLRELQSNTLNEWYSFSDKKQITGTLRLTFQFNQNNKIQKCQEQLQCLFSQLEVKLKQQRIASPTVGSVQLMQQFLTKQKHNNSNIINSEYQNGNEFEVHNIKQQMNEIKQLINKFQQLQAQKSRVYQQQKILSKQKEINDLQQQIAQSKESVQSQIALLKIINEEGNYGITKKQLILQKYKKKQQVLITLKQKLNEHKFDKRQSSLVVQAYKYEGRPRQNNSEFQVK</sequence>
<keyword evidence="1" id="KW-0175">Coiled coil</keyword>
<feature type="coiled-coil region" evidence="1">
    <location>
        <begin position="189"/>
        <end position="242"/>
    </location>
</feature>
<keyword evidence="4" id="KW-1185">Reference proteome</keyword>
<dbReference type="EMBL" id="CAJJDN010000013">
    <property type="protein sequence ID" value="CAD8059378.1"/>
    <property type="molecule type" value="Genomic_DNA"/>
</dbReference>
<comment type="caution">
    <text evidence="3">The sequence shown here is derived from an EMBL/GenBank/DDBJ whole genome shotgun (WGS) entry which is preliminary data.</text>
</comment>
<organism evidence="3 4">
    <name type="scientific">Paramecium sonneborni</name>
    <dbReference type="NCBI Taxonomy" id="65129"/>
    <lineage>
        <taxon>Eukaryota</taxon>
        <taxon>Sar</taxon>
        <taxon>Alveolata</taxon>
        <taxon>Ciliophora</taxon>
        <taxon>Intramacronucleata</taxon>
        <taxon>Oligohymenophorea</taxon>
        <taxon>Peniculida</taxon>
        <taxon>Parameciidae</taxon>
        <taxon>Paramecium</taxon>
    </lineage>
</organism>
<protein>
    <recommendedName>
        <fullName evidence="2">C2 domain-containing protein</fullName>
    </recommendedName>
</protein>
<feature type="domain" description="C2" evidence="2">
    <location>
        <begin position="33"/>
        <end position="105"/>
    </location>
</feature>
<reference evidence="3" key="1">
    <citation type="submission" date="2021-01" db="EMBL/GenBank/DDBJ databases">
        <authorList>
            <consortium name="Genoscope - CEA"/>
            <person name="William W."/>
        </authorList>
    </citation>
    <scope>NUCLEOTIDE SEQUENCE</scope>
</reference>
<proteinExistence type="predicted"/>